<keyword evidence="5" id="KW-0539">Nucleus</keyword>
<evidence type="ECO:0000256" key="2">
    <source>
        <dbReference type="ARBA" id="ARBA00023015"/>
    </source>
</evidence>
<evidence type="ECO:0000313" key="9">
    <source>
        <dbReference type="EMBL" id="PGH12031.1"/>
    </source>
</evidence>
<evidence type="ECO:0000256" key="3">
    <source>
        <dbReference type="ARBA" id="ARBA00023125"/>
    </source>
</evidence>
<accession>A0A2B7XTD5</accession>
<dbReference type="InterPro" id="IPR001138">
    <property type="entry name" value="Zn2Cys6_DnaBD"/>
</dbReference>
<feature type="region of interest" description="Disordered" evidence="7">
    <location>
        <begin position="705"/>
        <end position="743"/>
    </location>
</feature>
<organism evidence="9 10">
    <name type="scientific">Helicocarpus griseus UAMH5409</name>
    <dbReference type="NCBI Taxonomy" id="1447875"/>
    <lineage>
        <taxon>Eukaryota</taxon>
        <taxon>Fungi</taxon>
        <taxon>Dikarya</taxon>
        <taxon>Ascomycota</taxon>
        <taxon>Pezizomycotina</taxon>
        <taxon>Eurotiomycetes</taxon>
        <taxon>Eurotiomycetidae</taxon>
        <taxon>Onygenales</taxon>
        <taxon>Ajellomycetaceae</taxon>
        <taxon>Helicocarpus</taxon>
    </lineage>
</organism>
<dbReference type="AlphaFoldDB" id="A0A2B7XTD5"/>
<dbReference type="Proteomes" id="UP000223968">
    <property type="component" value="Unassembled WGS sequence"/>
</dbReference>
<dbReference type="InterPro" id="IPR050987">
    <property type="entry name" value="AtrR-like"/>
</dbReference>
<feature type="region of interest" description="Disordered" evidence="7">
    <location>
        <begin position="772"/>
        <end position="815"/>
    </location>
</feature>
<comment type="caution">
    <text evidence="9">The sequence shown here is derived from an EMBL/GenBank/DDBJ whole genome shotgun (WGS) entry which is preliminary data.</text>
</comment>
<dbReference type="STRING" id="1447875.A0A2B7XTD5"/>
<evidence type="ECO:0000256" key="7">
    <source>
        <dbReference type="SAM" id="MobiDB-lite"/>
    </source>
</evidence>
<proteinExistence type="predicted"/>
<dbReference type="PROSITE" id="PS50048">
    <property type="entry name" value="ZN2_CY6_FUNGAL_2"/>
    <property type="match status" value="1"/>
</dbReference>
<dbReference type="GO" id="GO:0003677">
    <property type="term" value="F:DNA binding"/>
    <property type="evidence" value="ECO:0007669"/>
    <property type="project" value="UniProtKB-KW"/>
</dbReference>
<dbReference type="EMBL" id="PDNB01000064">
    <property type="protein sequence ID" value="PGH12031.1"/>
    <property type="molecule type" value="Genomic_DNA"/>
</dbReference>
<keyword evidence="3" id="KW-0238">DNA-binding</keyword>
<evidence type="ECO:0000256" key="4">
    <source>
        <dbReference type="ARBA" id="ARBA00023163"/>
    </source>
</evidence>
<dbReference type="GO" id="GO:0000981">
    <property type="term" value="F:DNA-binding transcription factor activity, RNA polymerase II-specific"/>
    <property type="evidence" value="ECO:0007669"/>
    <property type="project" value="InterPro"/>
</dbReference>
<feature type="compositionally biased region" description="Low complexity" evidence="7">
    <location>
        <begin position="712"/>
        <end position="723"/>
    </location>
</feature>
<dbReference type="SMART" id="SM00066">
    <property type="entry name" value="GAL4"/>
    <property type="match status" value="1"/>
</dbReference>
<dbReference type="GO" id="GO:0008270">
    <property type="term" value="F:zinc ion binding"/>
    <property type="evidence" value="ECO:0007669"/>
    <property type="project" value="InterPro"/>
</dbReference>
<evidence type="ECO:0000256" key="1">
    <source>
        <dbReference type="ARBA" id="ARBA00022723"/>
    </source>
</evidence>
<keyword evidence="1" id="KW-0479">Metal-binding</keyword>
<dbReference type="Gene3D" id="4.10.240.10">
    <property type="entry name" value="Zn(2)-C6 fungal-type DNA-binding domain"/>
    <property type="match status" value="1"/>
</dbReference>
<reference evidence="9 10" key="1">
    <citation type="submission" date="2017-10" db="EMBL/GenBank/DDBJ databases">
        <title>Comparative genomics in systemic dimorphic fungi from Ajellomycetaceae.</title>
        <authorList>
            <person name="Munoz J.F."/>
            <person name="Mcewen J.G."/>
            <person name="Clay O.K."/>
            <person name="Cuomo C.A."/>
        </authorList>
    </citation>
    <scope>NUCLEOTIDE SEQUENCE [LARGE SCALE GENOMIC DNA]</scope>
    <source>
        <strain evidence="9 10">UAMH5409</strain>
    </source>
</reference>
<dbReference type="InterPro" id="IPR007219">
    <property type="entry name" value="XnlR_reg_dom"/>
</dbReference>
<feature type="domain" description="Zn(2)-C6 fungal-type" evidence="8">
    <location>
        <begin position="129"/>
        <end position="160"/>
    </location>
</feature>
<dbReference type="Pfam" id="PF00172">
    <property type="entry name" value="Zn_clus"/>
    <property type="match status" value="1"/>
</dbReference>
<sequence length="815" mass="90443">MQNSYHQLPAIQVPHTGPPYAPPAVSSSTSPASSVPRLRSNFNPVPPNQAQNGMKISHLIYGSGPQGLSSSSGATYPQSHESVSVSSAESSGILPDLHHQNETTAGLHMVTANQQPHKRAYRQRRKDPSCDACRERKVKCDASDSSSCTECSNRNVRCLFTKETNRRMSSIKQVQDLERQLAQAKQQLRQLRSGIPKIDSLMDPDFELHETETPKIPEIGRRPSRLTAPNIKQTPAHVCWNMRTYGQGLINFPPNPSKASPQPALAVDVPPLPSPSVVDALLGNYFSYVHSVFPIVHWPTLLREYDGISRTGSLRGVCQGWVAVFFAVLACGSLHCLDQDLISKGKEFLQTSVRLIDLWQQVFSMDQARTAMLISIFLYEMNLKSPSWVWLGSAVRIAQDLGLHIESGPWPSIESEMRKRVWWALYSWERVVELETGRPLMINDEDCDVGLLSPADEHLLAEGSSVPQNEKTTPLLAIAHVMRAVSQLIKSLKSSVIPSDTLEVFERHFRMCLPTFPLDYRMEANHYLDPRSLPPIIFMQNTRLVLHRHNLSPRSSPDVRNAALERCQAVARDTIRLLSRCMRSPSTPNAAPNTQQPNYWKYLMATAASTILCSHIWRCTLILLLQGDYAGALVCVQASAAIGDARVINAACGRYIAFFLKCLLDRAQRGGTANLERDEEMMAYVSGDLQGRPSGSWIWQAKENTSSLTVTPPQSASSSNPSPLERHFVDGGRNGAAPEDADGGEWEGWAWVEQTVQFLLTEQQRQIAVVEKKENGARPSVVSRPDIPYNRPSGNISPSHTSPTSSSRMTIANII</sequence>
<dbReference type="InterPro" id="IPR036864">
    <property type="entry name" value="Zn2-C6_fun-type_DNA-bd_sf"/>
</dbReference>
<dbReference type="PANTHER" id="PTHR46910">
    <property type="entry name" value="TRANSCRIPTION FACTOR PDR1"/>
    <property type="match status" value="1"/>
</dbReference>
<dbReference type="SMART" id="SM00906">
    <property type="entry name" value="Fungal_trans"/>
    <property type="match status" value="1"/>
</dbReference>
<keyword evidence="2" id="KW-0805">Transcription regulation</keyword>
<keyword evidence="4" id="KW-0804">Transcription</keyword>
<dbReference type="OrthoDB" id="2110361at2759"/>
<evidence type="ECO:0000313" key="10">
    <source>
        <dbReference type="Proteomes" id="UP000223968"/>
    </source>
</evidence>
<feature type="region of interest" description="Disordered" evidence="7">
    <location>
        <begin position="1"/>
        <end position="94"/>
    </location>
</feature>
<evidence type="ECO:0000256" key="6">
    <source>
        <dbReference type="SAM" id="Coils"/>
    </source>
</evidence>
<feature type="compositionally biased region" description="Polar residues" evidence="7">
    <location>
        <begin position="40"/>
        <end position="54"/>
    </location>
</feature>
<protein>
    <recommendedName>
        <fullName evidence="8">Zn(2)-C6 fungal-type domain-containing protein</fullName>
    </recommendedName>
</protein>
<gene>
    <name evidence="9" type="ORF">AJ79_04540</name>
</gene>
<keyword evidence="6" id="KW-0175">Coiled coil</keyword>
<feature type="compositionally biased region" description="Low complexity" evidence="7">
    <location>
        <begin position="62"/>
        <end position="91"/>
    </location>
</feature>
<evidence type="ECO:0000256" key="5">
    <source>
        <dbReference type="ARBA" id="ARBA00023242"/>
    </source>
</evidence>
<feature type="compositionally biased region" description="Low complexity" evidence="7">
    <location>
        <begin position="797"/>
        <end position="807"/>
    </location>
</feature>
<dbReference type="PANTHER" id="PTHR46910:SF1">
    <property type="entry name" value="MISCELLANEOUS ZN(II)2CYS6 TRANSCRIPTION FACTOR (EUROFUNG)-RELATED"/>
    <property type="match status" value="1"/>
</dbReference>
<keyword evidence="10" id="KW-1185">Reference proteome</keyword>
<dbReference type="GO" id="GO:0006351">
    <property type="term" value="P:DNA-templated transcription"/>
    <property type="evidence" value="ECO:0007669"/>
    <property type="project" value="InterPro"/>
</dbReference>
<evidence type="ECO:0000259" key="8">
    <source>
        <dbReference type="PROSITE" id="PS50048"/>
    </source>
</evidence>
<dbReference type="Pfam" id="PF04082">
    <property type="entry name" value="Fungal_trans"/>
    <property type="match status" value="1"/>
</dbReference>
<dbReference type="CDD" id="cd00067">
    <property type="entry name" value="GAL4"/>
    <property type="match status" value="1"/>
</dbReference>
<dbReference type="SUPFAM" id="SSF57701">
    <property type="entry name" value="Zn2/Cys6 DNA-binding domain"/>
    <property type="match status" value="1"/>
</dbReference>
<feature type="compositionally biased region" description="Low complexity" evidence="7">
    <location>
        <begin position="23"/>
        <end position="36"/>
    </location>
</feature>
<dbReference type="PROSITE" id="PS00463">
    <property type="entry name" value="ZN2_CY6_FUNGAL_1"/>
    <property type="match status" value="1"/>
</dbReference>
<dbReference type="CDD" id="cd12148">
    <property type="entry name" value="fungal_TF_MHR"/>
    <property type="match status" value="1"/>
</dbReference>
<feature type="coiled-coil region" evidence="6">
    <location>
        <begin position="167"/>
        <end position="194"/>
    </location>
</feature>
<name>A0A2B7XTD5_9EURO</name>